<dbReference type="KEGG" id="tti:THITH_00065"/>
<dbReference type="OrthoDB" id="9787650at2"/>
<reference evidence="11 12" key="1">
    <citation type="submission" date="2013-12" db="EMBL/GenBank/DDBJ databases">
        <authorList>
            <consortium name="DOE Joint Genome Institute"/>
            <person name="Muyzer G."/>
            <person name="Huntemann M."/>
            <person name="Han J."/>
            <person name="Chen A."/>
            <person name="Kyrpides N."/>
            <person name="Mavromatis K."/>
            <person name="Markowitz V."/>
            <person name="Palaniappan K."/>
            <person name="Ivanova N."/>
            <person name="Schaumberg A."/>
            <person name="Pati A."/>
            <person name="Liolios K."/>
            <person name="Nordberg H.P."/>
            <person name="Cantor M.N."/>
            <person name="Hua S.X."/>
            <person name="Woyke T."/>
        </authorList>
    </citation>
    <scope>NUCLEOTIDE SEQUENCE [LARGE SCALE GENOMIC DNA]</scope>
    <source>
        <strain evidence="11 12">ARh 1</strain>
    </source>
</reference>
<comment type="similarity">
    <text evidence="2 9">Belongs to the uroporphyrinogen-III synthase family.</text>
</comment>
<dbReference type="InterPro" id="IPR039793">
    <property type="entry name" value="UROS/Hem4"/>
</dbReference>
<evidence type="ECO:0000256" key="3">
    <source>
        <dbReference type="ARBA" id="ARBA00013109"/>
    </source>
</evidence>
<dbReference type="Pfam" id="PF02602">
    <property type="entry name" value="HEM4"/>
    <property type="match status" value="1"/>
</dbReference>
<dbReference type="GO" id="GO:0006780">
    <property type="term" value="P:uroporphyrinogen III biosynthetic process"/>
    <property type="evidence" value="ECO:0007669"/>
    <property type="project" value="UniProtKB-UniRule"/>
</dbReference>
<comment type="pathway">
    <text evidence="1 9">Porphyrin-containing compound metabolism; protoporphyrin-IX biosynthesis; coproporphyrinogen-III from 5-aminolevulinate: step 3/4.</text>
</comment>
<dbReference type="GO" id="GO:0006782">
    <property type="term" value="P:protoporphyrinogen IX biosynthetic process"/>
    <property type="evidence" value="ECO:0007669"/>
    <property type="project" value="UniProtKB-UniRule"/>
</dbReference>
<dbReference type="GO" id="GO:0004852">
    <property type="term" value="F:uroporphyrinogen-III synthase activity"/>
    <property type="evidence" value="ECO:0007669"/>
    <property type="project" value="UniProtKB-UniRule"/>
</dbReference>
<sequence>MMNGGEARTGPLAGMRVVVTRPAAQAGPFCSMLEEQGALVTRFPVIEIRSPADPAQLKAVLTALDEFDIAVFVSANAVQRVLPALRERGGWPQRVATAAIGTRTASELREHGVEPSIVPPNRFDSEALLEEPAMQQVQGRRIVVFRGDGGRPYLGETLVGRGAEVVYAEAYQRAIPEVDAAPLRQALASGRVDAITVTSGESLQNLCRMIGKGGQVALLRTALVAGATRVAAIARDEGFAGRIETAEDPTDAAMLAAVLRLRSSRTDGGAPAPADASEE</sequence>
<evidence type="ECO:0000256" key="2">
    <source>
        <dbReference type="ARBA" id="ARBA00008133"/>
    </source>
</evidence>
<dbReference type="InterPro" id="IPR036108">
    <property type="entry name" value="4pyrrol_syn_uPrphyn_synt_sf"/>
</dbReference>
<dbReference type="AlphaFoldDB" id="W0DI44"/>
<evidence type="ECO:0000313" key="12">
    <source>
        <dbReference type="Proteomes" id="UP000005289"/>
    </source>
</evidence>
<dbReference type="HOGENOM" id="CLU_011276_9_4_6"/>
<dbReference type="SUPFAM" id="SSF69618">
    <property type="entry name" value="HemD-like"/>
    <property type="match status" value="1"/>
</dbReference>
<dbReference type="PANTHER" id="PTHR38042">
    <property type="entry name" value="UROPORPHYRINOGEN-III SYNTHASE, CHLOROPLASTIC"/>
    <property type="match status" value="1"/>
</dbReference>
<accession>W0DI44</accession>
<dbReference type="PANTHER" id="PTHR38042:SF1">
    <property type="entry name" value="UROPORPHYRINOGEN-III SYNTHASE, CHLOROPLASTIC"/>
    <property type="match status" value="1"/>
</dbReference>
<evidence type="ECO:0000259" key="10">
    <source>
        <dbReference type="Pfam" id="PF02602"/>
    </source>
</evidence>
<evidence type="ECO:0000256" key="9">
    <source>
        <dbReference type="RuleBase" id="RU366031"/>
    </source>
</evidence>
<evidence type="ECO:0000256" key="1">
    <source>
        <dbReference type="ARBA" id="ARBA00004772"/>
    </source>
</evidence>
<dbReference type="RefSeq" id="WP_006746578.1">
    <property type="nucleotide sequence ID" value="NZ_CP007029.1"/>
</dbReference>
<gene>
    <name evidence="11" type="ORF">THITH_00065</name>
</gene>
<dbReference type="CDD" id="cd06578">
    <property type="entry name" value="HemD"/>
    <property type="match status" value="1"/>
</dbReference>
<evidence type="ECO:0000256" key="8">
    <source>
        <dbReference type="ARBA" id="ARBA00048617"/>
    </source>
</evidence>
<keyword evidence="4 9" id="KW-0456">Lyase</keyword>
<dbReference type="EC" id="4.2.1.75" evidence="3 9"/>
<dbReference type="InterPro" id="IPR003754">
    <property type="entry name" value="4pyrrol_synth_uPrphyn_synth"/>
</dbReference>
<evidence type="ECO:0000256" key="4">
    <source>
        <dbReference type="ARBA" id="ARBA00023239"/>
    </source>
</evidence>
<organism evidence="11 12">
    <name type="scientific">Thioalkalivibrio paradoxus ARh 1</name>
    <dbReference type="NCBI Taxonomy" id="713585"/>
    <lineage>
        <taxon>Bacteria</taxon>
        <taxon>Pseudomonadati</taxon>
        <taxon>Pseudomonadota</taxon>
        <taxon>Gammaproteobacteria</taxon>
        <taxon>Chromatiales</taxon>
        <taxon>Ectothiorhodospiraceae</taxon>
        <taxon>Thioalkalivibrio</taxon>
    </lineage>
</organism>
<keyword evidence="12" id="KW-1185">Reference proteome</keyword>
<name>W0DI44_9GAMM</name>
<keyword evidence="5 9" id="KW-0627">Porphyrin biosynthesis</keyword>
<evidence type="ECO:0000313" key="11">
    <source>
        <dbReference type="EMBL" id="AHE96932.1"/>
    </source>
</evidence>
<feature type="domain" description="Tetrapyrrole biosynthesis uroporphyrinogen III synthase" evidence="10">
    <location>
        <begin position="33"/>
        <end position="255"/>
    </location>
</feature>
<protein>
    <recommendedName>
        <fullName evidence="7 9">Uroporphyrinogen-III synthase</fullName>
        <ecNumber evidence="3 9">4.2.1.75</ecNumber>
    </recommendedName>
</protein>
<dbReference type="UniPathway" id="UPA00251">
    <property type="reaction ID" value="UER00320"/>
</dbReference>
<evidence type="ECO:0000256" key="7">
    <source>
        <dbReference type="ARBA" id="ARBA00040167"/>
    </source>
</evidence>
<dbReference type="STRING" id="713585.THITH_00065"/>
<comment type="catalytic activity">
    <reaction evidence="8 9">
        <text>hydroxymethylbilane = uroporphyrinogen III + H2O</text>
        <dbReference type="Rhea" id="RHEA:18965"/>
        <dbReference type="ChEBI" id="CHEBI:15377"/>
        <dbReference type="ChEBI" id="CHEBI:57308"/>
        <dbReference type="ChEBI" id="CHEBI:57845"/>
        <dbReference type="EC" id="4.2.1.75"/>
    </reaction>
</comment>
<dbReference type="EMBL" id="CP007029">
    <property type="protein sequence ID" value="AHE96932.1"/>
    <property type="molecule type" value="Genomic_DNA"/>
</dbReference>
<evidence type="ECO:0000256" key="5">
    <source>
        <dbReference type="ARBA" id="ARBA00023244"/>
    </source>
</evidence>
<evidence type="ECO:0000256" key="6">
    <source>
        <dbReference type="ARBA" id="ARBA00037589"/>
    </source>
</evidence>
<dbReference type="Gene3D" id="3.40.50.10090">
    <property type="match status" value="2"/>
</dbReference>
<proteinExistence type="inferred from homology"/>
<comment type="function">
    <text evidence="6 9">Catalyzes cyclization of the linear tetrapyrrole, hydroxymethylbilane, to the macrocyclic uroporphyrinogen III.</text>
</comment>
<dbReference type="Proteomes" id="UP000005289">
    <property type="component" value="Chromosome"/>
</dbReference>